<organism evidence="2 3">
    <name type="scientific">Cyclotella cryptica</name>
    <dbReference type="NCBI Taxonomy" id="29204"/>
    <lineage>
        <taxon>Eukaryota</taxon>
        <taxon>Sar</taxon>
        <taxon>Stramenopiles</taxon>
        <taxon>Ochrophyta</taxon>
        <taxon>Bacillariophyta</taxon>
        <taxon>Coscinodiscophyceae</taxon>
        <taxon>Thalassiosirophycidae</taxon>
        <taxon>Stephanodiscales</taxon>
        <taxon>Stephanodiscaceae</taxon>
        <taxon>Cyclotella</taxon>
    </lineage>
</organism>
<evidence type="ECO:0000313" key="2">
    <source>
        <dbReference type="EMBL" id="KAL3787308.1"/>
    </source>
</evidence>
<comment type="caution">
    <text evidence="2">The sequence shown here is derived from an EMBL/GenBank/DDBJ whole genome shotgun (WGS) entry which is preliminary data.</text>
</comment>
<evidence type="ECO:0000256" key="1">
    <source>
        <dbReference type="SAM" id="MobiDB-lite"/>
    </source>
</evidence>
<feature type="compositionally biased region" description="Polar residues" evidence="1">
    <location>
        <begin position="378"/>
        <end position="391"/>
    </location>
</feature>
<feature type="region of interest" description="Disordered" evidence="1">
    <location>
        <begin position="53"/>
        <end position="74"/>
    </location>
</feature>
<feature type="compositionally biased region" description="Basic and acidic residues" evidence="1">
    <location>
        <begin position="1"/>
        <end position="19"/>
    </location>
</feature>
<name>A0ABD3PHV5_9STRA</name>
<reference evidence="2 3" key="1">
    <citation type="journal article" date="2020" name="G3 (Bethesda)">
        <title>Improved Reference Genome for Cyclotella cryptica CCMP332, a Model for Cell Wall Morphogenesis, Salinity Adaptation, and Lipid Production in Diatoms (Bacillariophyta).</title>
        <authorList>
            <person name="Roberts W.R."/>
            <person name="Downey K.M."/>
            <person name="Ruck E.C."/>
            <person name="Traller J.C."/>
            <person name="Alverson A.J."/>
        </authorList>
    </citation>
    <scope>NUCLEOTIDE SEQUENCE [LARGE SCALE GENOMIC DNA]</scope>
    <source>
        <strain evidence="2 3">CCMP332</strain>
    </source>
</reference>
<dbReference type="Proteomes" id="UP001516023">
    <property type="component" value="Unassembled WGS sequence"/>
</dbReference>
<feature type="region of interest" description="Disordered" evidence="1">
    <location>
        <begin position="378"/>
        <end position="401"/>
    </location>
</feature>
<feature type="compositionally biased region" description="Low complexity" evidence="1">
    <location>
        <begin position="343"/>
        <end position="354"/>
    </location>
</feature>
<proteinExistence type="predicted"/>
<dbReference type="EMBL" id="JABMIG020000177">
    <property type="protein sequence ID" value="KAL3787308.1"/>
    <property type="molecule type" value="Genomic_DNA"/>
</dbReference>
<keyword evidence="3" id="KW-1185">Reference proteome</keyword>
<protein>
    <submittedName>
        <fullName evidence="2">Uncharacterized protein</fullName>
    </submittedName>
</protein>
<feature type="region of interest" description="Disordered" evidence="1">
    <location>
        <begin position="428"/>
        <end position="460"/>
    </location>
</feature>
<feature type="region of interest" description="Disordered" evidence="1">
    <location>
        <begin position="249"/>
        <end position="356"/>
    </location>
</feature>
<dbReference type="AlphaFoldDB" id="A0ABD3PHV5"/>
<feature type="compositionally biased region" description="Polar residues" evidence="1">
    <location>
        <begin position="331"/>
        <end position="342"/>
    </location>
</feature>
<feature type="region of interest" description="Disordered" evidence="1">
    <location>
        <begin position="1"/>
        <end position="39"/>
    </location>
</feature>
<gene>
    <name evidence="2" type="ORF">HJC23_009554</name>
</gene>
<feature type="compositionally biased region" description="Low complexity" evidence="1">
    <location>
        <begin position="258"/>
        <end position="271"/>
    </location>
</feature>
<evidence type="ECO:0000313" key="3">
    <source>
        <dbReference type="Proteomes" id="UP001516023"/>
    </source>
</evidence>
<accession>A0ABD3PHV5</accession>
<sequence>MMMRRSQRESRQPEEEGRKSKPQPQTSPASAPPSFPKTRCYRLNLEKPFDLSSAASCSSPLYRNRDYSGPISEADLPPVQGPAEYYPPPHLCRQDELRRHSWGGSGHSSAVDLMANLQVSESTDSQSKNETSVAISTARIFRGITVDRNGVILTQNARAMRSRKSGEKSKVGEKSRQAAKIDKAKDLIDDVLEAGVGMDSNEENDPTKIVSLYVMGEYDELNDLVRDGSKKLRESKSLPDEAILMFNRPRPVPPYIVSPSNQSSMGGYSSSHNRHSIKSPSNSQDPTVASPTNRKRVLGSRYKNVMRSAPPKLKSHPRDNRPSNRTRKSTDPSNIIANNDKNSSSSSQQQQQQQHNWAEALGFSVNSLWNCGANNGHMSPTSHSVSPRSHTSGVSGGNGGAGGAGYDPNSYASSSAYHGSGYHYGYEEGRNPSSHGGGGGHYDDGYSRSRNGGVRDTVVM</sequence>
<feature type="compositionally biased region" description="Polar residues" evidence="1">
    <location>
        <begin position="278"/>
        <end position="292"/>
    </location>
</feature>